<evidence type="ECO:0000313" key="1">
    <source>
        <dbReference type="EMBL" id="TNJ30692.1"/>
    </source>
</evidence>
<organism evidence="1 2">
    <name type="scientific">Giardia muris</name>
    <dbReference type="NCBI Taxonomy" id="5742"/>
    <lineage>
        <taxon>Eukaryota</taxon>
        <taxon>Metamonada</taxon>
        <taxon>Diplomonadida</taxon>
        <taxon>Hexamitidae</taxon>
        <taxon>Giardiinae</taxon>
        <taxon>Giardia</taxon>
    </lineage>
</organism>
<dbReference type="Proteomes" id="UP000315496">
    <property type="component" value="Chromosome 1"/>
</dbReference>
<proteinExistence type="predicted"/>
<sequence>MLGVRTTLFSICAINEKSSVICLVHEHPALELSPDDVGARLSLTGSYVAIHTAQFSNEPLVWKFLQTAIKEGLKVTTSFIALTPSERPERPSIVANQTFNHMGKKLPIVDAGFESQLYRIEGALLLFKPTQTLSPTSLPISSLQNIVLRPLHIEGHGNSVMKQGTIYHEMIQDRLVEPPVEPDTLKLEGYSIDKTPRKSTKGNLLERMMVREPLFSISDGDHDLSSLRQFFAEKEDTQKGIDATIRLLSERAVTYEQEVHIVSPVLAMQGKIDLLGWNSDRTRCSVIELKSRSGQRQKREKHFIQASFYFYHIIRSCPNREKVFFGCDVVGIIPESSNAPFKPFGDEHFVPYASLVGAKAYQPFHHFLRELLNKRALLILIQAITAHLFSRSHNQGMTKNVFVDLIMMNDSELELQRTSLTGMASFLDYPLRSESLLAAQRISRQCFMMAERRLNWLDFGTDCLCQLELQTTVHYDEGYISIMRISEGATGPTDTEKSFQMRLIGVKNRLRHVLASELYCRVLDPDVAPVSDFPLIVIRTSYDPSTIYVPTDTSIRLVWELYNSSLGSDKTLNACIHILTTSRDKLLDIGTLDKTILTYETSWTQLPRDGLRSKVLKETLGRGDATLLLIDEEALSKVDSYIIEYVSEHGLIAINDYPVTNNLFRNFTEAEIANVTTLEDFTELCDDFMLRLNRFLFKPTVVLLTPQTLILYPLLAIPYNLIHLIGVRENPTPQLFLALEYLPPGALVTYTRF</sequence>
<keyword evidence="2" id="KW-1185">Reference proteome</keyword>
<dbReference type="VEuPathDB" id="GiardiaDB:GMRT_13691"/>
<comment type="caution">
    <text evidence="1">The sequence shown here is derived from an EMBL/GenBank/DDBJ whole genome shotgun (WGS) entry which is preliminary data.</text>
</comment>
<name>A0A4Z1SY64_GIAMU</name>
<dbReference type="AlphaFoldDB" id="A0A4Z1SY64"/>
<evidence type="ECO:0000313" key="2">
    <source>
        <dbReference type="Proteomes" id="UP000315496"/>
    </source>
</evidence>
<gene>
    <name evidence="1" type="ORF">GMRT_13691</name>
</gene>
<dbReference type="EMBL" id="VDLU01000001">
    <property type="protein sequence ID" value="TNJ30692.1"/>
    <property type="molecule type" value="Genomic_DNA"/>
</dbReference>
<accession>A0A4Z1SY64</accession>
<reference evidence="1 2" key="1">
    <citation type="submission" date="2019-05" db="EMBL/GenBank/DDBJ databases">
        <title>The compact genome of Giardia muris reveals important steps in the evolution of intestinal protozoan parasites.</title>
        <authorList>
            <person name="Xu F."/>
            <person name="Jimenez-Gonzalez A."/>
            <person name="Einarsson E."/>
            <person name="Astvaldsson A."/>
            <person name="Peirasmaki D."/>
            <person name="Eckmann L."/>
            <person name="Andersson J.O."/>
            <person name="Svard S.G."/>
            <person name="Jerlstrom-Hultqvist J."/>
        </authorList>
    </citation>
    <scope>NUCLEOTIDE SEQUENCE [LARGE SCALE GENOMIC DNA]</scope>
    <source>
        <strain evidence="1 2">Roberts-Thomson</strain>
    </source>
</reference>
<protein>
    <submittedName>
        <fullName evidence="1">Uncharacterized protein</fullName>
    </submittedName>
</protein>